<feature type="region of interest" description="Disordered" evidence="1">
    <location>
        <begin position="151"/>
        <end position="303"/>
    </location>
</feature>
<name>A0A8S9WQS4_APOLU</name>
<accession>A0A8S9WQS4</accession>
<evidence type="ECO:0000256" key="1">
    <source>
        <dbReference type="SAM" id="MobiDB-lite"/>
    </source>
</evidence>
<dbReference type="AlphaFoldDB" id="A0A8S9WQS4"/>
<proteinExistence type="predicted"/>
<dbReference type="Proteomes" id="UP000466442">
    <property type="component" value="Linkage Group LG16"/>
</dbReference>
<evidence type="ECO:0000313" key="3">
    <source>
        <dbReference type="Proteomes" id="UP000466442"/>
    </source>
</evidence>
<evidence type="ECO:0000313" key="2">
    <source>
        <dbReference type="EMBL" id="KAF6198501.1"/>
    </source>
</evidence>
<sequence>MLIQLARNGVDMANCIPTKNQYLIDCRSVCAPKAQPESTCRVYNNCDEVLKCEKVGELNCQPDRRCSVYNVQGLQHNRVKCSVMPDCTKIYDVECEQSCRQGNFQNGPYPWGNMYPKVAMPDCAGDMSRPKWWWPPAQERQSSYQENWNRYSSSRRSSDPREGSSRFFLGRPSNYKRSSTQTRDTTTRDKHLSDVSTKTMNPWAYCGPGVETNEMRKDDKKNQKGGKNKNERGGNGHGKRSSMDSTRFDKEPNRSRSPSLLKNLKSTVEQSKMLKSRPSSPPHFDDIEPSNRASGSTKSLYEADMMEAMERVKKRYTEHNYDTTGSSSRGKY</sequence>
<reference evidence="2" key="1">
    <citation type="journal article" date="2021" name="Mol. Ecol. Resour.">
        <title>Apolygus lucorum genome provides insights into omnivorousness and mesophyll feeding.</title>
        <authorList>
            <person name="Liu Y."/>
            <person name="Liu H."/>
            <person name="Wang H."/>
            <person name="Huang T."/>
            <person name="Liu B."/>
            <person name="Yang B."/>
            <person name="Yin L."/>
            <person name="Li B."/>
            <person name="Zhang Y."/>
            <person name="Zhang S."/>
            <person name="Jiang F."/>
            <person name="Zhang X."/>
            <person name="Ren Y."/>
            <person name="Wang B."/>
            <person name="Wang S."/>
            <person name="Lu Y."/>
            <person name="Wu K."/>
            <person name="Fan W."/>
            <person name="Wang G."/>
        </authorList>
    </citation>
    <scope>NUCLEOTIDE SEQUENCE</scope>
    <source>
        <strain evidence="2">12Hb</strain>
    </source>
</reference>
<protein>
    <submittedName>
        <fullName evidence="2">Uncharacterized protein</fullName>
    </submittedName>
</protein>
<comment type="caution">
    <text evidence="2">The sequence shown here is derived from an EMBL/GenBank/DDBJ whole genome shotgun (WGS) entry which is preliminary data.</text>
</comment>
<organism evidence="2 3">
    <name type="scientific">Apolygus lucorum</name>
    <name type="common">Small green plant bug</name>
    <name type="synonym">Lygocoris lucorum</name>
    <dbReference type="NCBI Taxonomy" id="248454"/>
    <lineage>
        <taxon>Eukaryota</taxon>
        <taxon>Metazoa</taxon>
        <taxon>Ecdysozoa</taxon>
        <taxon>Arthropoda</taxon>
        <taxon>Hexapoda</taxon>
        <taxon>Insecta</taxon>
        <taxon>Pterygota</taxon>
        <taxon>Neoptera</taxon>
        <taxon>Paraneoptera</taxon>
        <taxon>Hemiptera</taxon>
        <taxon>Heteroptera</taxon>
        <taxon>Panheteroptera</taxon>
        <taxon>Cimicomorpha</taxon>
        <taxon>Miridae</taxon>
        <taxon>Mirini</taxon>
        <taxon>Apolygus</taxon>
    </lineage>
</organism>
<dbReference type="EMBL" id="WIXP02000016">
    <property type="protein sequence ID" value="KAF6198501.1"/>
    <property type="molecule type" value="Genomic_DNA"/>
</dbReference>
<gene>
    <name evidence="2" type="ORF">GE061_008249</name>
</gene>
<keyword evidence="3" id="KW-1185">Reference proteome</keyword>
<feature type="compositionally biased region" description="Basic and acidic residues" evidence="1">
    <location>
        <begin position="213"/>
        <end position="234"/>
    </location>
</feature>
<feature type="compositionally biased region" description="Polar residues" evidence="1">
    <location>
        <begin position="255"/>
        <end position="270"/>
    </location>
</feature>